<dbReference type="Proteomes" id="UP000327468">
    <property type="component" value="Chromosome 12"/>
</dbReference>
<feature type="region of interest" description="Disordered" evidence="14">
    <location>
        <begin position="1198"/>
        <end position="1237"/>
    </location>
</feature>
<keyword evidence="8" id="KW-0804">Transcription</keyword>
<feature type="compositionally biased region" description="Polar residues" evidence="14">
    <location>
        <begin position="1598"/>
        <end position="1608"/>
    </location>
</feature>
<feature type="coiled-coil region" evidence="13">
    <location>
        <begin position="1301"/>
        <end position="1332"/>
    </location>
</feature>
<dbReference type="InterPro" id="IPR047017">
    <property type="entry name" value="RGS6/7/9/11_DHEX_sf"/>
</dbReference>
<evidence type="ECO:0000256" key="9">
    <source>
        <dbReference type="ARBA" id="ARBA00023242"/>
    </source>
</evidence>
<feature type="compositionally biased region" description="Polar residues" evidence="14">
    <location>
        <begin position="1570"/>
        <end position="1588"/>
    </location>
</feature>
<evidence type="ECO:0000256" key="7">
    <source>
        <dbReference type="ARBA" id="ARBA00023054"/>
    </source>
</evidence>
<dbReference type="GO" id="GO:0007601">
    <property type="term" value="P:visual perception"/>
    <property type="evidence" value="ECO:0007669"/>
    <property type="project" value="UniProtKB-KW"/>
</dbReference>
<keyword evidence="6" id="KW-0805">Transcription regulation</keyword>
<feature type="domain" description="RGS" evidence="15">
    <location>
        <begin position="305"/>
        <end position="420"/>
    </location>
</feature>
<feature type="domain" description="SAP" evidence="17">
    <location>
        <begin position="1099"/>
        <end position="1133"/>
    </location>
</feature>
<dbReference type="InterPro" id="IPR015898">
    <property type="entry name" value="G-protein_gamma-like_dom"/>
</dbReference>
<dbReference type="InterPro" id="IPR036305">
    <property type="entry name" value="RGS_sf"/>
</dbReference>
<evidence type="ECO:0000256" key="8">
    <source>
        <dbReference type="ARBA" id="ARBA00023163"/>
    </source>
</evidence>
<dbReference type="Pfam" id="PF02037">
    <property type="entry name" value="SAP"/>
    <property type="match status" value="1"/>
</dbReference>
<evidence type="ECO:0000256" key="6">
    <source>
        <dbReference type="ARBA" id="ARBA00023015"/>
    </source>
</evidence>
<dbReference type="PANTHER" id="PTHR22793:SF6">
    <property type="entry name" value="MYOCARDIN-RELATED TRANSCRIPTION FACTOR A"/>
    <property type="match status" value="1"/>
</dbReference>
<dbReference type="InterPro" id="IPR036361">
    <property type="entry name" value="SAP_dom_sf"/>
</dbReference>
<dbReference type="PROSITE" id="PS50800">
    <property type="entry name" value="SAP"/>
    <property type="match status" value="1"/>
</dbReference>
<dbReference type="Pfam" id="PF00631">
    <property type="entry name" value="G-gamma"/>
    <property type="match status" value="1"/>
</dbReference>
<evidence type="ECO:0000256" key="2">
    <source>
        <dbReference type="ARBA" id="ARBA00004170"/>
    </source>
</evidence>
<evidence type="ECO:0000256" key="14">
    <source>
        <dbReference type="SAM" id="MobiDB-lite"/>
    </source>
</evidence>
<dbReference type="SMART" id="SM00315">
    <property type="entry name" value="RGS"/>
    <property type="match status" value="1"/>
</dbReference>
<feature type="compositionally biased region" description="Low complexity" evidence="14">
    <location>
        <begin position="1246"/>
        <end position="1255"/>
    </location>
</feature>
<feature type="region of interest" description="Disordered" evidence="14">
    <location>
        <begin position="1036"/>
        <end position="1092"/>
    </location>
</feature>
<dbReference type="SMART" id="SM00224">
    <property type="entry name" value="GGL"/>
    <property type="match status" value="1"/>
</dbReference>
<dbReference type="InterPro" id="IPR040759">
    <property type="entry name" value="RGS_DHEX"/>
</dbReference>
<accession>A0A5N5MMW3</accession>
<dbReference type="InterPro" id="IPR036390">
    <property type="entry name" value="WH_DNA-bd_sf"/>
</dbReference>
<dbReference type="Gene3D" id="4.10.260.10">
    <property type="entry name" value="Transducin (heterotrimeric G protein), gamma chain"/>
    <property type="match status" value="1"/>
</dbReference>
<dbReference type="Gene3D" id="1.10.167.10">
    <property type="entry name" value="Regulator of G-protein Signalling 4, domain 2"/>
    <property type="match status" value="1"/>
</dbReference>
<feature type="compositionally biased region" description="Polar residues" evidence="14">
    <location>
        <begin position="932"/>
        <end position="947"/>
    </location>
</feature>
<feature type="region of interest" description="Disordered" evidence="14">
    <location>
        <begin position="1690"/>
        <end position="1739"/>
    </location>
</feature>
<dbReference type="SMART" id="SM00049">
    <property type="entry name" value="DEP"/>
    <property type="match status" value="1"/>
</dbReference>
<keyword evidence="3" id="KW-0716">Sensory transduction</keyword>
<reference evidence="18 19" key="1">
    <citation type="submission" date="2019-06" db="EMBL/GenBank/DDBJ databases">
        <title>A chromosome-scale genome assembly of the striped catfish, Pangasianodon hypophthalmus.</title>
        <authorList>
            <person name="Wen M."/>
            <person name="Zahm M."/>
            <person name="Roques C."/>
            <person name="Cabau C."/>
            <person name="Klopp C."/>
            <person name="Donnadieu C."/>
            <person name="Jouanno E."/>
            <person name="Avarre J.-C."/>
            <person name="Campet M."/>
            <person name="Ha T.T.T."/>
            <person name="Dugue R."/>
            <person name="Lampietro C."/>
            <person name="Louis A."/>
            <person name="Herpin A."/>
            <person name="Echchiki A."/>
            <person name="Berthelot C."/>
            <person name="Parey E."/>
            <person name="Roest-Crollius H."/>
            <person name="Braasch I."/>
            <person name="Postlethwait J."/>
            <person name="Bobe J."/>
            <person name="Montfort J."/>
            <person name="Bouchez O."/>
            <person name="Begum T."/>
            <person name="Schartl M."/>
            <person name="Guiguen Y."/>
        </authorList>
    </citation>
    <scope>NUCLEOTIDE SEQUENCE [LARGE SCALE GENOMIC DNA]</scope>
    <source>
        <strain evidence="18 19">Indonesia</strain>
        <tissue evidence="18">Blood</tissue>
    </source>
</reference>
<dbReference type="SUPFAM" id="SSF46785">
    <property type="entry name" value="Winged helix' DNA-binding domain"/>
    <property type="match status" value="1"/>
</dbReference>
<evidence type="ECO:0000256" key="5">
    <source>
        <dbReference type="ARBA" id="ARBA00022737"/>
    </source>
</evidence>
<keyword evidence="7 13" id="KW-0175">Coiled coil</keyword>
<feature type="compositionally biased region" description="Polar residues" evidence="14">
    <location>
        <begin position="1076"/>
        <end position="1085"/>
    </location>
</feature>
<dbReference type="InterPro" id="IPR000591">
    <property type="entry name" value="DEP_dom"/>
</dbReference>
<keyword evidence="9" id="KW-0539">Nucleus</keyword>
<feature type="compositionally biased region" description="Polar residues" evidence="14">
    <location>
        <begin position="889"/>
        <end position="922"/>
    </location>
</feature>
<feature type="region of interest" description="Disordered" evidence="14">
    <location>
        <begin position="1407"/>
        <end position="1445"/>
    </location>
</feature>
<dbReference type="PANTHER" id="PTHR22793">
    <property type="entry name" value="MYOCARDIN-RELATED TRANSCRIPTION FACTOR-RELATED"/>
    <property type="match status" value="1"/>
</dbReference>
<feature type="region of interest" description="Disordered" evidence="14">
    <location>
        <begin position="1551"/>
        <end position="1670"/>
    </location>
</feature>
<dbReference type="Gene3D" id="1.10.1240.60">
    <property type="match status" value="1"/>
</dbReference>
<dbReference type="SMART" id="SM01224">
    <property type="entry name" value="G_gamma"/>
    <property type="match status" value="1"/>
</dbReference>
<feature type="compositionally biased region" description="Polar residues" evidence="14">
    <location>
        <begin position="1375"/>
        <end position="1391"/>
    </location>
</feature>
<dbReference type="PROSITE" id="PS50186">
    <property type="entry name" value="DEP"/>
    <property type="match status" value="1"/>
</dbReference>
<protein>
    <recommendedName>
        <fullName evidence="11">Regulator of G-protein signaling 9</fullName>
    </recommendedName>
</protein>
<evidence type="ECO:0000256" key="13">
    <source>
        <dbReference type="SAM" id="Coils"/>
    </source>
</evidence>
<dbReference type="SUPFAM" id="SSF48670">
    <property type="entry name" value="Transducin (heterotrimeric G protein), gamma chain"/>
    <property type="match status" value="1"/>
</dbReference>
<sequence>MTIRNVRDHGQRYRPRMACLKKMEAVVLEMQDPKTGVKSQTQRLVITTIPHAITGEDIVEWISNRFKIDVAEARALGTMMVAFGYIYPLQDHKRLIIKSDASLYRFQTPYFWPAQQWPVEDTDYAIYLAKRNIRKKGMLELHEQEQYNHLHKWMNHKWDFIVMQAKEQYRAGKERKKPDRVVFDCQERAYWVVHRPPPGTVSGMDYGHERLVDPNQEEVKRKKTSDFYRRIIIFTQQCIMRPRVKSSVSIGALVKYTTTYKQHDPFLYPCLPSNPWLTDDVTYWDLNMPNVENPTKMRVERWTFSFGELLCDQRGRADFRLFLKKEFSGENLAFWEACEDLKWGAAATMQEKAQQIYKTFLARGAPRWINIDGKTMEITVRGLSHPHRYVLDAAQTHIYMLMKKDSYGRYLKSSVFKDTQKKAVAPEPHRFSDAQLEQNAKKRRPSLSPIILRQQEEAQKAKLAASGPVDITQLCRYTAPVPHLAVYTGMCESQSTASPGLMTLPNSAVCPSPISVAIDSTPASERRFDGGAPASSHFPSITESTEASVSEESKPLASKSRVALSLSRILRRGCNAPSMFASLSPKCAVTAGGGRVQPLGVEQLAQPQPKRIANFFQIKVDIPPECRIYPIDSEDEEEESPGAAQGGVKEIICPWETVTKHDGLGINEAFQNLTSYFTEILATRCVCCPSPITLAAQEVWAGNELSAGRMVSASASGTAPSPQSEAVTSELQELSLQSGPTLLPLSERKNVLQIKLQQRRTREELVSQGIMPPLKSPAAFHEQRKSLERARTEDYLKRKIRSRPERSELVRMHILEETSVEPSLQAKQLKLKRARLADDLNDKISHRPGPIELIHKNILPVPTLLGAGSPKGENSSLDEDSSDGLSPEQPGSQDSPLGSVPQHSPSDMLNLNRNPSPTQFLTQAAPCLLNAPESSSPQNLTNGTSMVASARPPTGSAKSQSKSSVDRSAQRTKKPKENKPKVKKLKYHQYIPPDQKNDREPPPQLDSSYAKILHQQQLFLQLQIISQQQQHYNYPAILPAPPKLPSEQQPQQQQQPANSGPSPSRSVSTSGAASTQNGANRSSQPVAGGAKPGVLPANLDEFKVAGLKHELKLRGLTVSGTKNDLIERLKNYQEQNGGAAVAAVGSGPVKTVQIPPQELAAQSSISIPGTHQSKDTIGKVATYSVAVSSGIQASTLPQITRFNSTSSSPPVSPTPSEPSVAGTSADETSCNGDVFGEMVSSPLTQLSLHPSSEHPSPVKEEPLGQSTCCMSHPIVVPSSATQPQEPLMAGPMAHSAPLLDKDQMLQEKDKQIEQLTRMLRQKQQLVETLRSQLEQGKRGSTIEGMDITVKTEGVALANREGVKVKEEAKEDMETSTEPQPQPQRKMQTQCSQQTLLKLQQIHRLQVQQQQMQSEQSKQQSEQSKQQSEQSKQQQPQPLQQQKLQQLIIQQSQQKQLQANQKKQQRPQKQQQKQQPLQTQQVSQVFVNQQTGTQVTTSFPLDLLKAHPAPTLVTDGNGNHYLIALTNNSVDNRNSESPQSKTNGRITLQRMQSTPVKLPSQSANEVAHPVNKSQQPQQTAPVKQPTSKVQKAGLHLQTPFVQESSQSVSAPPKLHPFFLSEEPHPLIEPSSPTSHKGEVCPFDRHTLFTPPSPKPESHNPHHVKENGSNNHHIDDLFDILIKSGEISAGFKANPDPSLSELHSNPPSPPSSPLHLSPPTPPTDPTPSHQPPDTQHRSYSGSGRLEDFLESTTGTPLLGVDPDGPLTLIDDLHNQMLSTSSILDHPHSPMDTSELSFSPHPTSLDFEDPVLDGMDWLDLSMGGGSSAGGTILVPLSSHTPPSVFSADFLDSTDLQLHWDSCL</sequence>
<evidence type="ECO:0000256" key="11">
    <source>
        <dbReference type="ARBA" id="ARBA00034540"/>
    </source>
</evidence>
<dbReference type="SUPFAM" id="SSF68906">
    <property type="entry name" value="SAP domain"/>
    <property type="match status" value="1"/>
</dbReference>
<feature type="region of interest" description="Disordered" evidence="14">
    <location>
        <begin position="523"/>
        <end position="554"/>
    </location>
</feature>
<feature type="repeat" description="RPEL" evidence="12">
    <location>
        <begin position="794"/>
        <end position="819"/>
    </location>
</feature>
<dbReference type="Pfam" id="PF18148">
    <property type="entry name" value="RGS_DHEX"/>
    <property type="match status" value="1"/>
</dbReference>
<dbReference type="PRINTS" id="PR01301">
    <property type="entry name" value="RGSPROTEIN"/>
</dbReference>
<dbReference type="FunFam" id="1.10.167.10:FF:000001">
    <property type="entry name" value="Putative regulator of g-protein signaling 12"/>
    <property type="match status" value="1"/>
</dbReference>
<dbReference type="GO" id="GO:0035556">
    <property type="term" value="P:intracellular signal transduction"/>
    <property type="evidence" value="ECO:0007669"/>
    <property type="project" value="InterPro"/>
</dbReference>
<dbReference type="InterPro" id="IPR016137">
    <property type="entry name" value="RGS"/>
</dbReference>
<feature type="compositionally biased region" description="Low complexity" evidence="14">
    <location>
        <begin position="1045"/>
        <end position="1075"/>
    </location>
</feature>
<dbReference type="SUPFAM" id="SSF48097">
    <property type="entry name" value="Regulator of G-protein signaling, RGS"/>
    <property type="match status" value="1"/>
</dbReference>
<evidence type="ECO:0000259" key="16">
    <source>
        <dbReference type="PROSITE" id="PS50186"/>
    </source>
</evidence>
<evidence type="ECO:0000256" key="3">
    <source>
        <dbReference type="ARBA" id="ARBA00022606"/>
    </source>
</evidence>
<keyword evidence="4" id="KW-0734">Signal transduction inhibitor</keyword>
<proteinExistence type="predicted"/>
<dbReference type="Pfam" id="PF00610">
    <property type="entry name" value="DEP"/>
    <property type="match status" value="1"/>
</dbReference>
<feature type="compositionally biased region" description="Basic and acidic residues" evidence="14">
    <location>
        <begin position="1360"/>
        <end position="1372"/>
    </location>
</feature>
<dbReference type="InterPro" id="IPR003034">
    <property type="entry name" value="SAP_dom"/>
</dbReference>
<dbReference type="SMART" id="SM00707">
    <property type="entry name" value="RPEL"/>
    <property type="match status" value="3"/>
</dbReference>
<keyword evidence="10" id="KW-0844">Vision</keyword>
<dbReference type="CDD" id="cd08739">
    <property type="entry name" value="RGS_RGS9"/>
    <property type="match status" value="1"/>
</dbReference>
<evidence type="ECO:0000256" key="10">
    <source>
        <dbReference type="ARBA" id="ARBA00023305"/>
    </source>
</evidence>
<feature type="compositionally biased region" description="Basic and acidic residues" evidence="14">
    <location>
        <begin position="1634"/>
        <end position="1645"/>
    </location>
</feature>
<evidence type="ECO:0000313" key="19">
    <source>
        <dbReference type="Proteomes" id="UP000327468"/>
    </source>
</evidence>
<feature type="compositionally biased region" description="Basic and acidic residues" evidence="14">
    <location>
        <begin position="964"/>
        <end position="980"/>
    </location>
</feature>
<gene>
    <name evidence="18" type="ORF">PHYPO_G00035220</name>
</gene>
<dbReference type="GO" id="GO:0007186">
    <property type="term" value="P:G protein-coupled receptor signaling pathway"/>
    <property type="evidence" value="ECO:0007669"/>
    <property type="project" value="InterPro"/>
</dbReference>
<comment type="subcellular location">
    <subcellularLocation>
        <location evidence="2">Membrane</location>
        <topology evidence="2">Peripheral membrane protein</topology>
    </subcellularLocation>
    <subcellularLocation>
        <location evidence="1">Nucleus</location>
    </subcellularLocation>
</comment>
<dbReference type="PROSITE" id="PS50132">
    <property type="entry name" value="RGS"/>
    <property type="match status" value="1"/>
</dbReference>
<feature type="compositionally biased region" description="Polar residues" evidence="14">
    <location>
        <begin position="1551"/>
        <end position="1563"/>
    </location>
</feature>
<dbReference type="GO" id="GO:0016020">
    <property type="term" value="C:membrane"/>
    <property type="evidence" value="ECO:0007669"/>
    <property type="project" value="UniProtKB-SubCell"/>
</dbReference>
<evidence type="ECO:0000256" key="1">
    <source>
        <dbReference type="ARBA" id="ARBA00004123"/>
    </source>
</evidence>
<dbReference type="Pfam" id="PF00615">
    <property type="entry name" value="RGS"/>
    <property type="match status" value="1"/>
</dbReference>
<dbReference type="Pfam" id="PF02755">
    <property type="entry name" value="RPEL"/>
    <property type="match status" value="3"/>
</dbReference>
<dbReference type="EMBL" id="VFJC01000013">
    <property type="protein sequence ID" value="KAB5555526.1"/>
    <property type="molecule type" value="Genomic_DNA"/>
</dbReference>
<dbReference type="GO" id="GO:0009968">
    <property type="term" value="P:negative regulation of signal transduction"/>
    <property type="evidence" value="ECO:0007669"/>
    <property type="project" value="UniProtKB-KW"/>
</dbReference>
<feature type="repeat" description="RPEL" evidence="12">
    <location>
        <begin position="838"/>
        <end position="863"/>
    </location>
</feature>
<evidence type="ECO:0000259" key="15">
    <source>
        <dbReference type="PROSITE" id="PS50132"/>
    </source>
</evidence>
<feature type="repeat" description="RPEL" evidence="12">
    <location>
        <begin position="750"/>
        <end position="775"/>
    </location>
</feature>
<feature type="region of interest" description="Disordered" evidence="14">
    <location>
        <begin position="1246"/>
        <end position="1265"/>
    </location>
</feature>
<dbReference type="CDD" id="cd00068">
    <property type="entry name" value="GGL"/>
    <property type="match status" value="1"/>
</dbReference>
<dbReference type="InterPro" id="IPR036388">
    <property type="entry name" value="WH-like_DNA-bd_sf"/>
</dbReference>
<evidence type="ECO:0000313" key="18">
    <source>
        <dbReference type="EMBL" id="KAB5555526.1"/>
    </source>
</evidence>
<keyword evidence="5" id="KW-0677">Repeat</keyword>
<dbReference type="GO" id="GO:0003713">
    <property type="term" value="F:transcription coactivator activity"/>
    <property type="evidence" value="ECO:0007669"/>
    <property type="project" value="UniProtKB-ARBA"/>
</dbReference>
<evidence type="ECO:0000256" key="4">
    <source>
        <dbReference type="ARBA" id="ARBA00022700"/>
    </source>
</evidence>
<keyword evidence="19" id="KW-1185">Reference proteome</keyword>
<feature type="compositionally biased region" description="Basic and acidic residues" evidence="14">
    <location>
        <begin position="1654"/>
        <end position="1670"/>
    </location>
</feature>
<dbReference type="InterPro" id="IPR044926">
    <property type="entry name" value="RGS_subdomain_2"/>
</dbReference>
<dbReference type="GO" id="GO:0045944">
    <property type="term" value="P:positive regulation of transcription by RNA polymerase II"/>
    <property type="evidence" value="ECO:0007669"/>
    <property type="project" value="TreeGrafter"/>
</dbReference>
<dbReference type="FunFam" id="1.10.720.30:FF:000002">
    <property type="entry name" value="Myocardin related transcription factor A"/>
    <property type="match status" value="1"/>
</dbReference>
<dbReference type="Gene3D" id="6.10.140.2040">
    <property type="match status" value="1"/>
</dbReference>
<organism evidence="18 19">
    <name type="scientific">Pangasianodon hypophthalmus</name>
    <name type="common">Striped catfish</name>
    <name type="synonym">Helicophagus hypophthalmus</name>
    <dbReference type="NCBI Taxonomy" id="310915"/>
    <lineage>
        <taxon>Eukaryota</taxon>
        <taxon>Metazoa</taxon>
        <taxon>Chordata</taxon>
        <taxon>Craniata</taxon>
        <taxon>Vertebrata</taxon>
        <taxon>Euteleostomi</taxon>
        <taxon>Actinopterygii</taxon>
        <taxon>Neopterygii</taxon>
        <taxon>Teleostei</taxon>
        <taxon>Ostariophysi</taxon>
        <taxon>Siluriformes</taxon>
        <taxon>Pangasiidae</taxon>
        <taxon>Pangasianodon</taxon>
    </lineage>
</organism>
<evidence type="ECO:0000256" key="12">
    <source>
        <dbReference type="PROSITE-ProRule" id="PRU00401"/>
    </source>
</evidence>
<feature type="compositionally biased region" description="Pro residues" evidence="14">
    <location>
        <begin position="1704"/>
        <end position="1728"/>
    </location>
</feature>
<comment type="caution">
    <text evidence="18">The sequence shown here is derived from an EMBL/GenBank/DDBJ whole genome shotgun (WGS) entry which is preliminary data.</text>
</comment>
<dbReference type="InterPro" id="IPR004018">
    <property type="entry name" value="RPEL_repeat"/>
</dbReference>
<dbReference type="Gene3D" id="6.10.150.10">
    <property type="match status" value="1"/>
</dbReference>
<evidence type="ECO:0000259" key="17">
    <source>
        <dbReference type="PROSITE" id="PS50800"/>
    </source>
</evidence>
<name>A0A5N5MMW3_PANHP</name>
<feature type="region of interest" description="Disordered" evidence="14">
    <location>
        <begin position="1457"/>
        <end position="1478"/>
    </location>
</feature>
<dbReference type="FunFam" id="1.10.10.10:FF:000329">
    <property type="entry name" value="regulator of G-protein signaling 9 isoform X2"/>
    <property type="match status" value="1"/>
</dbReference>
<dbReference type="GO" id="GO:0051145">
    <property type="term" value="P:smooth muscle cell differentiation"/>
    <property type="evidence" value="ECO:0007669"/>
    <property type="project" value="TreeGrafter"/>
</dbReference>
<feature type="region of interest" description="Disordered" evidence="14">
    <location>
        <begin position="864"/>
        <end position="1006"/>
    </location>
</feature>
<dbReference type="InterPro" id="IPR036284">
    <property type="entry name" value="GGL_sf"/>
</dbReference>
<feature type="compositionally biased region" description="Polar residues" evidence="14">
    <location>
        <begin position="1221"/>
        <end position="1231"/>
    </location>
</feature>
<dbReference type="CDD" id="cd04450">
    <property type="entry name" value="DEP_RGS7-like"/>
    <property type="match status" value="1"/>
</dbReference>
<feature type="compositionally biased region" description="Low complexity" evidence="14">
    <location>
        <begin position="540"/>
        <end position="550"/>
    </location>
</feature>
<dbReference type="InterPro" id="IPR043451">
    <property type="entry name" value="Myocardin-like"/>
</dbReference>
<dbReference type="SMART" id="SM00513">
    <property type="entry name" value="SAP"/>
    <property type="match status" value="1"/>
</dbReference>
<feature type="domain" description="DEP" evidence="16">
    <location>
        <begin position="33"/>
        <end position="108"/>
    </location>
</feature>
<dbReference type="Gene3D" id="1.10.720.30">
    <property type="entry name" value="SAP domain"/>
    <property type="match status" value="1"/>
</dbReference>
<dbReference type="Gene3D" id="1.10.10.10">
    <property type="entry name" value="Winged helix-like DNA-binding domain superfamily/Winged helix DNA-binding domain"/>
    <property type="match status" value="1"/>
</dbReference>
<dbReference type="InterPro" id="IPR047077">
    <property type="entry name" value="RGS9_RGS"/>
</dbReference>
<feature type="region of interest" description="Disordered" evidence="14">
    <location>
        <begin position="1360"/>
        <end position="1391"/>
    </location>
</feature>
<dbReference type="PROSITE" id="PS51073">
    <property type="entry name" value="RPEL"/>
    <property type="match status" value="3"/>
</dbReference>
<dbReference type="GO" id="GO:0005634">
    <property type="term" value="C:nucleus"/>
    <property type="evidence" value="ECO:0007669"/>
    <property type="project" value="UniProtKB-SubCell"/>
</dbReference>